<accession>A0A1Q8QIB9</accession>
<dbReference type="EMBL" id="MLBF01000064">
    <property type="protein sequence ID" value="OLN27071.1"/>
    <property type="molecule type" value="Genomic_DNA"/>
</dbReference>
<proteinExistence type="predicted"/>
<name>A0A1Q8QIB9_9FIRM</name>
<comment type="caution">
    <text evidence="1">The sequence shown here is derived from an EMBL/GenBank/DDBJ whole genome shotgun (WGS) entry which is preliminary data.</text>
</comment>
<dbReference type="AlphaFoldDB" id="A0A1Q8QIB9"/>
<organism evidence="1 2">
    <name type="scientific">Desulfosporosinus metallidurans</name>
    <dbReference type="NCBI Taxonomy" id="1888891"/>
    <lineage>
        <taxon>Bacteria</taxon>
        <taxon>Bacillati</taxon>
        <taxon>Bacillota</taxon>
        <taxon>Clostridia</taxon>
        <taxon>Eubacteriales</taxon>
        <taxon>Desulfitobacteriaceae</taxon>
        <taxon>Desulfosporosinus</taxon>
    </lineage>
</organism>
<evidence type="ECO:0000313" key="2">
    <source>
        <dbReference type="Proteomes" id="UP000186102"/>
    </source>
</evidence>
<protein>
    <submittedName>
        <fullName evidence="1">Uncharacterized protein</fullName>
    </submittedName>
</protein>
<sequence>MDEKVMEMFAKILEGQKDIQNELKQEIREVSYKVDKLEMRMENKVSDKIKMLFDVCQVQNETVANI</sequence>
<dbReference type="OrthoDB" id="1809916at2"/>
<keyword evidence="2" id="KW-1185">Reference proteome</keyword>
<dbReference type="Proteomes" id="UP000186102">
    <property type="component" value="Unassembled WGS sequence"/>
</dbReference>
<evidence type="ECO:0000313" key="1">
    <source>
        <dbReference type="EMBL" id="OLN27071.1"/>
    </source>
</evidence>
<gene>
    <name evidence="1" type="ORF">DSOL_4738</name>
</gene>
<reference evidence="1 2" key="1">
    <citation type="submission" date="2016-09" db="EMBL/GenBank/DDBJ databases">
        <title>Complete genome of Desulfosporosinus sp. OL.</title>
        <authorList>
            <person name="Mardanov A."/>
            <person name="Beletsky A."/>
            <person name="Panova A."/>
            <person name="Karnachuk O."/>
            <person name="Ravin N."/>
        </authorList>
    </citation>
    <scope>NUCLEOTIDE SEQUENCE [LARGE SCALE GENOMIC DNA]</scope>
    <source>
        <strain evidence="1 2">OL</strain>
    </source>
</reference>
<dbReference type="RefSeq" id="WP_083642942.1">
    <property type="nucleotide sequence ID" value="NZ_MLBF01000064.1"/>
</dbReference>